<organism evidence="2">
    <name type="scientific">Leptosphaeria maculans (strain JN3 / isolate v23.1.3 / race Av1-4-5-6-7-8)</name>
    <name type="common">Blackleg fungus</name>
    <name type="synonym">Phoma lingam</name>
    <dbReference type="NCBI Taxonomy" id="985895"/>
    <lineage>
        <taxon>Eukaryota</taxon>
        <taxon>Fungi</taxon>
        <taxon>Dikarya</taxon>
        <taxon>Ascomycota</taxon>
        <taxon>Pezizomycotina</taxon>
        <taxon>Dothideomycetes</taxon>
        <taxon>Pleosporomycetidae</taxon>
        <taxon>Pleosporales</taxon>
        <taxon>Pleosporineae</taxon>
        <taxon>Leptosphaeriaceae</taxon>
        <taxon>Plenodomus</taxon>
        <taxon>Plenodomus lingam/Leptosphaeria maculans species complex</taxon>
    </lineage>
</organism>
<dbReference type="InParanoid" id="E4ZX32"/>
<dbReference type="AlphaFoldDB" id="E4ZX32"/>
<accession>E4ZX32</accession>
<dbReference type="HOGENOM" id="CLU_3125349_0_0_1"/>
<dbReference type="VEuPathDB" id="FungiDB:LEMA_uP023940.1"/>
<gene>
    <name evidence="1" type="ORF">LEMA_uP023940.1</name>
</gene>
<reference evidence="2" key="1">
    <citation type="journal article" date="2011" name="Nat. Commun.">
        <title>Effector diversification within compartments of the Leptosphaeria maculans genome affected by Repeat-Induced Point mutations.</title>
        <authorList>
            <person name="Rouxel T."/>
            <person name="Grandaubert J."/>
            <person name="Hane J.K."/>
            <person name="Hoede C."/>
            <person name="van de Wouw A.P."/>
            <person name="Couloux A."/>
            <person name="Dominguez V."/>
            <person name="Anthouard V."/>
            <person name="Bally P."/>
            <person name="Bourras S."/>
            <person name="Cozijnsen A.J."/>
            <person name="Ciuffetti L.M."/>
            <person name="Degrave A."/>
            <person name="Dilmaghani A."/>
            <person name="Duret L."/>
            <person name="Fudal I."/>
            <person name="Goodwin S.B."/>
            <person name="Gout L."/>
            <person name="Glaser N."/>
            <person name="Linglin J."/>
            <person name="Kema G.H.J."/>
            <person name="Lapalu N."/>
            <person name="Lawrence C.B."/>
            <person name="May K."/>
            <person name="Meyer M."/>
            <person name="Ollivier B."/>
            <person name="Poulain J."/>
            <person name="Schoch C.L."/>
            <person name="Simon A."/>
            <person name="Spatafora J.W."/>
            <person name="Stachowiak A."/>
            <person name="Turgeon B.G."/>
            <person name="Tyler B.M."/>
            <person name="Vincent D."/>
            <person name="Weissenbach J."/>
            <person name="Amselem J."/>
            <person name="Quesneville H."/>
            <person name="Oliver R.P."/>
            <person name="Wincker P."/>
            <person name="Balesdent M.-H."/>
            <person name="Howlett B.J."/>
        </authorList>
    </citation>
    <scope>NUCLEOTIDE SEQUENCE [LARGE SCALE GENOMIC DNA]</scope>
    <source>
        <strain evidence="2">JN3 / isolate v23.1.3 / race Av1-4-5-6-7-8</strain>
    </source>
</reference>
<name>E4ZX32_LEPMJ</name>
<dbReference type="EMBL" id="FP929127">
    <property type="protein sequence ID" value="CBX95242.1"/>
    <property type="molecule type" value="Genomic_DNA"/>
</dbReference>
<evidence type="ECO:0000313" key="2">
    <source>
        <dbReference type="Proteomes" id="UP000002668"/>
    </source>
</evidence>
<dbReference type="Proteomes" id="UP000002668">
    <property type="component" value="Genome"/>
</dbReference>
<sequence>MLNPYQPPFLSPCHLHSVAFSRPLELAKELALWQGNRIVAAILPKIHPPC</sequence>
<evidence type="ECO:0000313" key="1">
    <source>
        <dbReference type="EMBL" id="CBX95242.1"/>
    </source>
</evidence>
<proteinExistence type="predicted"/>
<protein>
    <submittedName>
        <fullName evidence="1">Predicted protein</fullName>
    </submittedName>
</protein>
<keyword evidence="2" id="KW-1185">Reference proteome</keyword>